<dbReference type="SUPFAM" id="SSF51735">
    <property type="entry name" value="NAD(P)-binding Rossmann-fold domains"/>
    <property type="match status" value="1"/>
</dbReference>
<feature type="transmembrane region" description="Helical" evidence="1">
    <location>
        <begin position="60"/>
        <end position="81"/>
    </location>
</feature>
<sequence>MNTEKETILVTGSSGQLGSAIVKLLRKRNYKVIGIDILAGNSTDEILDIRNYELLKKEPLLLMLLFILLLCTVNIITVIPLGKGLSKPILQARITF</sequence>
<dbReference type="EMBL" id="JAVDQA010000004">
    <property type="protein sequence ID" value="MDR6300971.1"/>
    <property type="molecule type" value="Genomic_DNA"/>
</dbReference>
<comment type="caution">
    <text evidence="3">The sequence shown here is derived from an EMBL/GenBank/DDBJ whole genome shotgun (WGS) entry which is preliminary data.</text>
</comment>
<dbReference type="Gene3D" id="3.40.50.720">
    <property type="entry name" value="NAD(P)-binding Rossmann-like Domain"/>
    <property type="match status" value="1"/>
</dbReference>
<name>A0ABU1K5U0_9FLAO</name>
<gene>
    <name evidence="3" type="ORF">GGR31_001618</name>
</gene>
<feature type="domain" description="NAD-dependent epimerase/dehydratase" evidence="2">
    <location>
        <begin position="8"/>
        <end position="43"/>
    </location>
</feature>
<accession>A0ABU1K5U0</accession>
<keyword evidence="1" id="KW-1133">Transmembrane helix</keyword>
<keyword evidence="1" id="KW-0812">Transmembrane</keyword>
<organism evidence="3 4">
    <name type="scientific">Mesonia maritima</name>
    <dbReference type="NCBI Taxonomy" id="1793873"/>
    <lineage>
        <taxon>Bacteria</taxon>
        <taxon>Pseudomonadati</taxon>
        <taxon>Bacteroidota</taxon>
        <taxon>Flavobacteriia</taxon>
        <taxon>Flavobacteriales</taxon>
        <taxon>Flavobacteriaceae</taxon>
        <taxon>Mesonia</taxon>
    </lineage>
</organism>
<keyword evidence="1" id="KW-0472">Membrane</keyword>
<evidence type="ECO:0000313" key="4">
    <source>
        <dbReference type="Proteomes" id="UP001257659"/>
    </source>
</evidence>
<evidence type="ECO:0000259" key="2">
    <source>
        <dbReference type="Pfam" id="PF01370"/>
    </source>
</evidence>
<proteinExistence type="predicted"/>
<dbReference type="InterPro" id="IPR001509">
    <property type="entry name" value="Epimerase_deHydtase"/>
</dbReference>
<dbReference type="Pfam" id="PF01370">
    <property type="entry name" value="Epimerase"/>
    <property type="match status" value="1"/>
</dbReference>
<reference evidence="3 4" key="1">
    <citation type="submission" date="2023-07" db="EMBL/GenBank/DDBJ databases">
        <title>Genomic Encyclopedia of Type Strains, Phase IV (KMG-IV): sequencing the most valuable type-strain genomes for metagenomic binning, comparative biology and taxonomic classification.</title>
        <authorList>
            <person name="Goeker M."/>
        </authorList>
    </citation>
    <scope>NUCLEOTIDE SEQUENCE [LARGE SCALE GENOMIC DNA]</scope>
    <source>
        <strain evidence="3 4">DSM 102814</strain>
    </source>
</reference>
<protein>
    <submittedName>
        <fullName evidence="3">GDP-D-mannose dehydratase</fullName>
    </submittedName>
</protein>
<evidence type="ECO:0000313" key="3">
    <source>
        <dbReference type="EMBL" id="MDR6300971.1"/>
    </source>
</evidence>
<keyword evidence="4" id="KW-1185">Reference proteome</keyword>
<dbReference type="Proteomes" id="UP001257659">
    <property type="component" value="Unassembled WGS sequence"/>
</dbReference>
<evidence type="ECO:0000256" key="1">
    <source>
        <dbReference type="SAM" id="Phobius"/>
    </source>
</evidence>
<dbReference type="InterPro" id="IPR036291">
    <property type="entry name" value="NAD(P)-bd_dom_sf"/>
</dbReference>